<dbReference type="SUPFAM" id="SSF75304">
    <property type="entry name" value="Amidase signature (AS) enzymes"/>
    <property type="match status" value="1"/>
</dbReference>
<name>A0ABW8K4C2_9GAMM</name>
<evidence type="ECO:0000313" key="3">
    <source>
        <dbReference type="EMBL" id="MFK2916472.1"/>
    </source>
</evidence>
<dbReference type="Gene3D" id="3.90.1300.10">
    <property type="entry name" value="Amidase signature (AS) domain"/>
    <property type="match status" value="1"/>
</dbReference>
<dbReference type="EC" id="3.5.1.4" evidence="3"/>
<gene>
    <name evidence="3" type="ORF">ISS97_04270</name>
</gene>
<dbReference type="InterPro" id="IPR023631">
    <property type="entry name" value="Amidase_dom"/>
</dbReference>
<dbReference type="GO" id="GO:0004040">
    <property type="term" value="F:amidase activity"/>
    <property type="evidence" value="ECO:0007669"/>
    <property type="project" value="UniProtKB-EC"/>
</dbReference>
<evidence type="ECO:0000256" key="1">
    <source>
        <dbReference type="SAM" id="SignalP"/>
    </source>
</evidence>
<reference evidence="3 4" key="1">
    <citation type="submission" date="2020-10" db="EMBL/GenBank/DDBJ databases">
        <title>Phylogeny of dyella-like bacteria.</title>
        <authorList>
            <person name="Fu J."/>
        </authorList>
    </citation>
    <scope>NUCLEOTIDE SEQUENCE [LARGE SCALE GENOMIC DNA]</scope>
    <source>
        <strain evidence="3 4">BB4</strain>
    </source>
</reference>
<evidence type="ECO:0000259" key="2">
    <source>
        <dbReference type="Pfam" id="PF01425"/>
    </source>
</evidence>
<keyword evidence="4" id="KW-1185">Reference proteome</keyword>
<protein>
    <submittedName>
        <fullName evidence="3">Amidase</fullName>
        <ecNumber evidence="3">3.5.1.4</ecNumber>
    </submittedName>
</protein>
<organism evidence="3 4">
    <name type="scientific">Dyella koreensis</name>
    <dbReference type="NCBI Taxonomy" id="311235"/>
    <lineage>
        <taxon>Bacteria</taxon>
        <taxon>Pseudomonadati</taxon>
        <taxon>Pseudomonadota</taxon>
        <taxon>Gammaproteobacteria</taxon>
        <taxon>Lysobacterales</taxon>
        <taxon>Rhodanobacteraceae</taxon>
        <taxon>Dyella</taxon>
    </lineage>
</organism>
<feature type="signal peptide" evidence="1">
    <location>
        <begin position="1"/>
        <end position="43"/>
    </location>
</feature>
<sequence length="554" mass="58290">MWKRLSCGFATSCRTPPETLVNRLPLSLSLLAIALFASTALPAKDTDPALAWASIKDIHQRMDAGQLTSETLARQFLERIRQIDQSGPSLKAVLETNPDVLKLATELDRKHAGGALHGIPVLLKDNIDTGDRMLTTAGSLALADAPPAPRDAGLVARLRKSGALILGKTNLSEWANMRSNHASSGWSARGGQTRNPYVLDRNPCGSSAGSGAAVAAGLATVAIGSETDGSIICPAAANGIVGIKPTLGLVSRSGMVPISHNQDTAGPMARNVADAATVLSVIAGSDPRDPATVDADKHATDYTRFLDPNGLKGKRIGVVRQLAGAEPNADRVLEQSIALMKAQGAIIVDPVEIPHLKELGDVELTVLLYDLKHDMQAYLATRPGSKMKTLADLIAFNRREAQREMPWFGQELFEQAEAKGPLTDKAYVEAQAKAKRLAGPEGIDAALAKQHLDALLSPSWGPTFVTDLVLGDHVVSGDPTVGGASQPAAVAGYPSITVPAGFAHDLPVGIVLFGAKWSEPTLISIAYGFEQHAKAWQPPSFLETVGGKPVPASP</sequence>
<dbReference type="InterPro" id="IPR036928">
    <property type="entry name" value="AS_sf"/>
</dbReference>
<dbReference type="NCBIfam" id="NF006006">
    <property type="entry name" value="PRK08137.1"/>
    <property type="match status" value="1"/>
</dbReference>
<feature type="domain" description="Amidase" evidence="2">
    <location>
        <begin position="80"/>
        <end position="522"/>
    </location>
</feature>
<dbReference type="Proteomes" id="UP001620408">
    <property type="component" value="Unassembled WGS sequence"/>
</dbReference>
<dbReference type="EMBL" id="JADIKD010000007">
    <property type="protein sequence ID" value="MFK2916472.1"/>
    <property type="molecule type" value="Genomic_DNA"/>
</dbReference>
<keyword evidence="1" id="KW-0732">Signal</keyword>
<keyword evidence="3" id="KW-0378">Hydrolase</keyword>
<dbReference type="PANTHER" id="PTHR42678:SF34">
    <property type="entry name" value="OS04G0183300 PROTEIN"/>
    <property type="match status" value="1"/>
</dbReference>
<dbReference type="PANTHER" id="PTHR42678">
    <property type="entry name" value="AMIDASE"/>
    <property type="match status" value="1"/>
</dbReference>
<evidence type="ECO:0000313" key="4">
    <source>
        <dbReference type="Proteomes" id="UP001620408"/>
    </source>
</evidence>
<feature type="chain" id="PRO_5047267728" evidence="1">
    <location>
        <begin position="44"/>
        <end position="554"/>
    </location>
</feature>
<dbReference type="Pfam" id="PF01425">
    <property type="entry name" value="Amidase"/>
    <property type="match status" value="1"/>
</dbReference>
<proteinExistence type="predicted"/>
<accession>A0ABW8K4C2</accession>
<comment type="caution">
    <text evidence="3">The sequence shown here is derived from an EMBL/GenBank/DDBJ whole genome shotgun (WGS) entry which is preliminary data.</text>
</comment>